<feature type="transmembrane region" description="Helical" evidence="8">
    <location>
        <begin position="334"/>
        <end position="353"/>
    </location>
</feature>
<feature type="transmembrane region" description="Helical" evidence="8">
    <location>
        <begin position="105"/>
        <end position="126"/>
    </location>
</feature>
<dbReference type="GO" id="GO:0034755">
    <property type="term" value="P:iron ion transmembrane transport"/>
    <property type="evidence" value="ECO:0007669"/>
    <property type="project" value="TreeGrafter"/>
</dbReference>
<evidence type="ECO:0000313" key="10">
    <source>
        <dbReference type="Proteomes" id="UP000002432"/>
    </source>
</evidence>
<keyword evidence="2" id="KW-0813">Transport</keyword>
<evidence type="ECO:0000256" key="5">
    <source>
        <dbReference type="ARBA" id="ARBA00022989"/>
    </source>
</evidence>
<dbReference type="PANTHER" id="PTHR11706:SF33">
    <property type="entry name" value="NATURAL RESISTANCE-ASSOCIATED MACROPHAGE PROTEIN 2"/>
    <property type="match status" value="1"/>
</dbReference>
<dbReference type="PANTHER" id="PTHR11706">
    <property type="entry name" value="SOLUTE CARRIER PROTEIN FAMILY 11 MEMBER"/>
    <property type="match status" value="1"/>
</dbReference>
<comment type="subcellular location">
    <subcellularLocation>
        <location evidence="1">Membrane</location>
        <topology evidence="1">Multi-pass membrane protein</topology>
    </subcellularLocation>
</comment>
<evidence type="ECO:0000256" key="7">
    <source>
        <dbReference type="SAM" id="MobiDB-lite"/>
    </source>
</evidence>
<evidence type="ECO:0000256" key="6">
    <source>
        <dbReference type="ARBA" id="ARBA00023136"/>
    </source>
</evidence>
<keyword evidence="5 8" id="KW-1133">Transmembrane helix</keyword>
<keyword evidence="6 8" id="KW-0472">Membrane</keyword>
<feature type="transmembrane region" description="Helical" evidence="8">
    <location>
        <begin position="359"/>
        <end position="377"/>
    </location>
</feature>
<dbReference type="RefSeq" id="WP_011524897.1">
    <property type="nucleotide sequence ID" value="NC_008009.1"/>
</dbReference>
<evidence type="ECO:0000256" key="3">
    <source>
        <dbReference type="ARBA" id="ARBA00022692"/>
    </source>
</evidence>
<feature type="transmembrane region" description="Helical" evidence="8">
    <location>
        <begin position="398"/>
        <end position="418"/>
    </location>
</feature>
<feature type="transmembrane region" description="Helical" evidence="8">
    <location>
        <begin position="164"/>
        <end position="182"/>
    </location>
</feature>
<dbReference type="GO" id="GO:0015293">
    <property type="term" value="F:symporter activity"/>
    <property type="evidence" value="ECO:0007669"/>
    <property type="project" value="UniProtKB-KW"/>
</dbReference>
<keyword evidence="3 8" id="KW-0812">Transmembrane</keyword>
<dbReference type="HOGENOM" id="CLU_020088_6_2_0"/>
<dbReference type="GO" id="GO:0015086">
    <property type="term" value="F:cadmium ion transmembrane transporter activity"/>
    <property type="evidence" value="ECO:0007669"/>
    <property type="project" value="TreeGrafter"/>
</dbReference>
<dbReference type="EMBL" id="CP000360">
    <property type="protein sequence ID" value="ABF43098.1"/>
    <property type="molecule type" value="Genomic_DNA"/>
</dbReference>
<dbReference type="InterPro" id="IPR001046">
    <property type="entry name" value="NRAMP_fam"/>
</dbReference>
<keyword evidence="4" id="KW-0769">Symport</keyword>
<dbReference type="KEGG" id="aba:Acid345_4098"/>
<feature type="transmembrane region" description="Helical" evidence="8">
    <location>
        <begin position="202"/>
        <end position="222"/>
    </location>
</feature>
<evidence type="ECO:0000313" key="9">
    <source>
        <dbReference type="EMBL" id="ABF43098.1"/>
    </source>
</evidence>
<organism evidence="9 10">
    <name type="scientific">Koribacter versatilis (strain Ellin345)</name>
    <dbReference type="NCBI Taxonomy" id="204669"/>
    <lineage>
        <taxon>Bacteria</taxon>
        <taxon>Pseudomonadati</taxon>
        <taxon>Acidobacteriota</taxon>
        <taxon>Terriglobia</taxon>
        <taxon>Terriglobales</taxon>
        <taxon>Candidatus Korobacteraceae</taxon>
        <taxon>Candidatus Korobacter</taxon>
    </lineage>
</organism>
<dbReference type="GO" id="GO:0005384">
    <property type="term" value="F:manganese ion transmembrane transporter activity"/>
    <property type="evidence" value="ECO:0007669"/>
    <property type="project" value="TreeGrafter"/>
</dbReference>
<feature type="transmembrane region" description="Helical" evidence="8">
    <location>
        <begin position="138"/>
        <end position="157"/>
    </location>
</feature>
<reference evidence="9 10" key="1">
    <citation type="journal article" date="2009" name="Appl. Environ. Microbiol.">
        <title>Three genomes from the phylum Acidobacteria provide insight into the lifestyles of these microorganisms in soils.</title>
        <authorList>
            <person name="Ward N.L."/>
            <person name="Challacombe J.F."/>
            <person name="Janssen P.H."/>
            <person name="Henrissat B."/>
            <person name="Coutinho P.M."/>
            <person name="Wu M."/>
            <person name="Xie G."/>
            <person name="Haft D.H."/>
            <person name="Sait M."/>
            <person name="Badger J."/>
            <person name="Barabote R.D."/>
            <person name="Bradley B."/>
            <person name="Brettin T.S."/>
            <person name="Brinkac L.M."/>
            <person name="Bruce D."/>
            <person name="Creasy T."/>
            <person name="Daugherty S.C."/>
            <person name="Davidsen T.M."/>
            <person name="DeBoy R.T."/>
            <person name="Detter J.C."/>
            <person name="Dodson R.J."/>
            <person name="Durkin A.S."/>
            <person name="Ganapathy A."/>
            <person name="Gwinn-Giglio M."/>
            <person name="Han C.S."/>
            <person name="Khouri H."/>
            <person name="Kiss H."/>
            <person name="Kothari S.P."/>
            <person name="Madupu R."/>
            <person name="Nelson K.E."/>
            <person name="Nelson W.C."/>
            <person name="Paulsen I."/>
            <person name="Penn K."/>
            <person name="Ren Q."/>
            <person name="Rosovitz M.J."/>
            <person name="Selengut J.D."/>
            <person name="Shrivastava S."/>
            <person name="Sullivan S.A."/>
            <person name="Tapia R."/>
            <person name="Thompson L.S."/>
            <person name="Watkins K.L."/>
            <person name="Yang Q."/>
            <person name="Yu C."/>
            <person name="Zafar N."/>
            <person name="Zhou L."/>
            <person name="Kuske C.R."/>
        </authorList>
    </citation>
    <scope>NUCLEOTIDE SEQUENCE [LARGE SCALE GENOMIC DNA]</scope>
    <source>
        <strain evidence="9 10">Ellin345</strain>
    </source>
</reference>
<dbReference type="OrthoDB" id="9787548at2"/>
<gene>
    <name evidence="9" type="ordered locus">Acid345_4098</name>
</gene>
<keyword evidence="10" id="KW-1185">Reference proteome</keyword>
<sequence>MFTTEATRFGPEARPDEPEPARGFLHRLRDTVPGIIAGAADLDPAAVLTATVVGATFGLSIAWVVLVSFPVLKTVFAVSSRIGRDTRRGLIELVRIRYGSGRAKLMALGMVCVNLAMVIGDIYAVSDAFSLILLQRRAMFIAVVGFVIWYFLIVSDYKKVTSTLGTLTLVLLAYVLAAHRATDSYVGLAKGVFLPHIQMSGAYFMAVIALFGSLLTPDVIVWQTSTKRDLPTGVANAHYSESNAGTIVACLISFCVIICAARIHVAAPSQVTTRTAAQALSVLGQAGPVIFSLGIIGSGLVALPLIVGSLCFSVAEAFGWKSRLSRAPWEATRFYTLISAVVFIAVAVDLFGINVVTVLYWSQLFAGVMTIPILHYMRRLGDDPAIVTVRNTHSENRWLLGAIIVTIIANLAFLYTQIW</sequence>
<protein>
    <submittedName>
        <fullName evidence="9">Mn2+ and Fe2+ transporters of the NRAMP family</fullName>
    </submittedName>
</protein>
<evidence type="ECO:0000256" key="1">
    <source>
        <dbReference type="ARBA" id="ARBA00004141"/>
    </source>
</evidence>
<feature type="transmembrane region" description="Helical" evidence="8">
    <location>
        <begin position="243"/>
        <end position="265"/>
    </location>
</feature>
<evidence type="ECO:0000256" key="4">
    <source>
        <dbReference type="ARBA" id="ARBA00022847"/>
    </source>
</evidence>
<dbReference type="Proteomes" id="UP000002432">
    <property type="component" value="Chromosome"/>
</dbReference>
<dbReference type="GO" id="GO:0005886">
    <property type="term" value="C:plasma membrane"/>
    <property type="evidence" value="ECO:0007669"/>
    <property type="project" value="TreeGrafter"/>
</dbReference>
<dbReference type="EnsemblBacteria" id="ABF43098">
    <property type="protein sequence ID" value="ABF43098"/>
    <property type="gene ID" value="Acid345_4098"/>
</dbReference>
<accession>Q1IJ52</accession>
<name>Q1IJ52_KORVE</name>
<feature type="transmembrane region" description="Helical" evidence="8">
    <location>
        <begin position="289"/>
        <end position="314"/>
    </location>
</feature>
<evidence type="ECO:0000256" key="2">
    <source>
        <dbReference type="ARBA" id="ARBA00022448"/>
    </source>
</evidence>
<dbReference type="eggNOG" id="COG1914">
    <property type="taxonomic scope" value="Bacteria"/>
</dbReference>
<dbReference type="AlphaFoldDB" id="Q1IJ52"/>
<dbReference type="STRING" id="204669.Acid345_4098"/>
<feature type="region of interest" description="Disordered" evidence="7">
    <location>
        <begin position="1"/>
        <end position="21"/>
    </location>
</feature>
<feature type="compositionally biased region" description="Basic and acidic residues" evidence="7">
    <location>
        <begin position="11"/>
        <end position="20"/>
    </location>
</feature>
<proteinExistence type="predicted"/>
<dbReference type="Pfam" id="PF01566">
    <property type="entry name" value="Nramp"/>
    <property type="match status" value="1"/>
</dbReference>
<evidence type="ECO:0000256" key="8">
    <source>
        <dbReference type="SAM" id="Phobius"/>
    </source>
</evidence>